<sequence>MEQRTAEVQGGPPRFATLARCQRGLPSQGRHALRCRHYRQRTGRVQRQIPVSDRRPLREIARDRRQVSRRYCDIGE</sequence>
<keyword evidence="2" id="KW-1185">Reference proteome</keyword>
<dbReference type="Proteomes" id="UP000292052">
    <property type="component" value="Unassembled WGS sequence"/>
</dbReference>
<reference evidence="1 2" key="1">
    <citation type="submission" date="2017-03" db="EMBL/GenBank/DDBJ databases">
        <title>Genome of the blue death feigning beetle - Asbolus verrucosus.</title>
        <authorList>
            <person name="Rider S.D."/>
        </authorList>
    </citation>
    <scope>NUCLEOTIDE SEQUENCE [LARGE SCALE GENOMIC DNA]</scope>
    <source>
        <strain evidence="1">Butters</strain>
        <tissue evidence="1">Head and leg muscle</tissue>
    </source>
</reference>
<accession>A0A482W060</accession>
<dbReference type="EMBL" id="QDEB01047454">
    <property type="protein sequence ID" value="RZC37987.1"/>
    <property type="molecule type" value="Genomic_DNA"/>
</dbReference>
<organism evidence="1 2">
    <name type="scientific">Asbolus verrucosus</name>
    <name type="common">Desert ironclad beetle</name>
    <dbReference type="NCBI Taxonomy" id="1661398"/>
    <lineage>
        <taxon>Eukaryota</taxon>
        <taxon>Metazoa</taxon>
        <taxon>Ecdysozoa</taxon>
        <taxon>Arthropoda</taxon>
        <taxon>Hexapoda</taxon>
        <taxon>Insecta</taxon>
        <taxon>Pterygota</taxon>
        <taxon>Neoptera</taxon>
        <taxon>Endopterygota</taxon>
        <taxon>Coleoptera</taxon>
        <taxon>Polyphaga</taxon>
        <taxon>Cucujiformia</taxon>
        <taxon>Tenebrionidae</taxon>
        <taxon>Pimeliinae</taxon>
        <taxon>Asbolus</taxon>
    </lineage>
</organism>
<evidence type="ECO:0000313" key="2">
    <source>
        <dbReference type="Proteomes" id="UP000292052"/>
    </source>
</evidence>
<evidence type="ECO:0000313" key="1">
    <source>
        <dbReference type="EMBL" id="RZC37987.1"/>
    </source>
</evidence>
<protein>
    <submittedName>
        <fullName evidence="1">Uncharacterized protein</fullName>
    </submittedName>
</protein>
<dbReference type="AlphaFoldDB" id="A0A482W060"/>
<comment type="caution">
    <text evidence="1">The sequence shown here is derived from an EMBL/GenBank/DDBJ whole genome shotgun (WGS) entry which is preliminary data.</text>
</comment>
<name>A0A482W060_ASBVE</name>
<proteinExistence type="predicted"/>
<gene>
    <name evidence="1" type="ORF">BDFB_006492</name>
</gene>